<feature type="transmembrane region" description="Helical" evidence="8">
    <location>
        <begin position="208"/>
        <end position="230"/>
    </location>
</feature>
<keyword evidence="3" id="KW-1003">Cell membrane</keyword>
<dbReference type="Gene3D" id="1.20.1250.20">
    <property type="entry name" value="MFS general substrate transporter like domains"/>
    <property type="match status" value="1"/>
</dbReference>
<name>A0AAD6VQA9_9AGAR</name>
<evidence type="ECO:0000256" key="1">
    <source>
        <dbReference type="ARBA" id="ARBA00004651"/>
    </source>
</evidence>
<feature type="transmembrane region" description="Helical" evidence="8">
    <location>
        <begin position="85"/>
        <end position="106"/>
    </location>
</feature>
<feature type="transmembrane region" description="Helical" evidence="8">
    <location>
        <begin position="392"/>
        <end position="413"/>
    </location>
</feature>
<keyword evidence="4 8" id="KW-0812">Transmembrane</keyword>
<organism evidence="9 10">
    <name type="scientific">Mycena pura</name>
    <dbReference type="NCBI Taxonomy" id="153505"/>
    <lineage>
        <taxon>Eukaryota</taxon>
        <taxon>Fungi</taxon>
        <taxon>Dikarya</taxon>
        <taxon>Basidiomycota</taxon>
        <taxon>Agaricomycotina</taxon>
        <taxon>Agaricomycetes</taxon>
        <taxon>Agaricomycetidae</taxon>
        <taxon>Agaricales</taxon>
        <taxon>Marasmiineae</taxon>
        <taxon>Mycenaceae</taxon>
        <taxon>Mycena</taxon>
    </lineage>
</organism>
<sequence>MRKPTRLFSLPHLAMSVEWESASTICGDSQTRPPAESTQPDREKLPRPSRTRVYPGSGTLQDPYVVDWDEEDTENPLKFPNFRKWIITSQLAFCTWTISFSSSVYAGGLDYMARDLNISDNVAILGLSLYIFAPMSEMYGRASHFCITFIPEWAYTMFQLEGCLAKNNLYALLSCRLLTGIFGSSPLTNAPSQIADIWNARERGLASAVYSVMPFLGPIIGPVVGGYVVMKLDWHFNFWLMFIFSLLSLLSGAIFTPETYAPVLLRRRANKLARQSSGIVYYVSVYDRESPEPISRVLFANFSRPFVFLATEPTVLCVTIYISVIYGTLYALFAAFPVVFLQHRHFTSAQGGLAFIGVGIGIILGLASTSIQNRIYWQTMRNSETGHAAPEARLHQAIVGGVLIPIGLFWFALSASPSVHWLVPIVGSAFFGIGISQVLQSLTSYLMDVYELYCASAIASTVVLRSVCAAFLPQVVPVMFSRLAIRALHPRQVQCRVQGVCIGSLFANDYSM</sequence>
<dbReference type="GO" id="GO:0005886">
    <property type="term" value="C:plasma membrane"/>
    <property type="evidence" value="ECO:0007669"/>
    <property type="project" value="UniProtKB-SubCell"/>
</dbReference>
<feature type="region of interest" description="Disordered" evidence="7">
    <location>
        <begin position="24"/>
        <end position="58"/>
    </location>
</feature>
<feature type="transmembrane region" description="Helical" evidence="8">
    <location>
        <begin position="118"/>
        <end position="135"/>
    </location>
</feature>
<evidence type="ECO:0000313" key="9">
    <source>
        <dbReference type="EMBL" id="KAJ7219044.1"/>
    </source>
</evidence>
<dbReference type="SUPFAM" id="SSF103473">
    <property type="entry name" value="MFS general substrate transporter"/>
    <property type="match status" value="1"/>
</dbReference>
<dbReference type="InterPro" id="IPR036259">
    <property type="entry name" value="MFS_trans_sf"/>
</dbReference>
<dbReference type="InterPro" id="IPR011701">
    <property type="entry name" value="MFS"/>
</dbReference>
<keyword evidence="5 8" id="KW-1133">Transmembrane helix</keyword>
<proteinExistence type="predicted"/>
<accession>A0AAD6VQA9</accession>
<dbReference type="AlphaFoldDB" id="A0AAD6VQA9"/>
<evidence type="ECO:0000256" key="2">
    <source>
        <dbReference type="ARBA" id="ARBA00022448"/>
    </source>
</evidence>
<evidence type="ECO:0000313" key="10">
    <source>
        <dbReference type="Proteomes" id="UP001219525"/>
    </source>
</evidence>
<dbReference type="EMBL" id="JARJCW010000011">
    <property type="protein sequence ID" value="KAJ7219044.1"/>
    <property type="molecule type" value="Genomic_DNA"/>
</dbReference>
<feature type="compositionally biased region" description="Polar residues" evidence="7">
    <location>
        <begin position="24"/>
        <end position="38"/>
    </location>
</feature>
<dbReference type="Pfam" id="PF07690">
    <property type="entry name" value="MFS_1"/>
    <property type="match status" value="1"/>
</dbReference>
<dbReference type="Proteomes" id="UP001219525">
    <property type="component" value="Unassembled WGS sequence"/>
</dbReference>
<feature type="transmembrane region" description="Helical" evidence="8">
    <location>
        <begin position="314"/>
        <end position="340"/>
    </location>
</feature>
<feature type="transmembrane region" description="Helical" evidence="8">
    <location>
        <begin position="352"/>
        <end position="371"/>
    </location>
</feature>
<gene>
    <name evidence="9" type="ORF">GGX14DRAFT_589607</name>
</gene>
<dbReference type="PANTHER" id="PTHR23502:SF186">
    <property type="entry name" value="MAJOR FACILITATOR SUPERFAMILY (MFS) PROFILE DOMAIN-CONTAINING PROTEIN"/>
    <property type="match status" value="1"/>
</dbReference>
<keyword evidence="10" id="KW-1185">Reference proteome</keyword>
<evidence type="ECO:0000256" key="4">
    <source>
        <dbReference type="ARBA" id="ARBA00022692"/>
    </source>
</evidence>
<comment type="caution">
    <text evidence="9">The sequence shown here is derived from an EMBL/GenBank/DDBJ whole genome shotgun (WGS) entry which is preliminary data.</text>
</comment>
<evidence type="ECO:0000256" key="3">
    <source>
        <dbReference type="ARBA" id="ARBA00022475"/>
    </source>
</evidence>
<evidence type="ECO:0000256" key="5">
    <source>
        <dbReference type="ARBA" id="ARBA00022989"/>
    </source>
</evidence>
<dbReference type="PANTHER" id="PTHR23502">
    <property type="entry name" value="MAJOR FACILITATOR SUPERFAMILY"/>
    <property type="match status" value="1"/>
</dbReference>
<feature type="transmembrane region" description="Helical" evidence="8">
    <location>
        <begin position="452"/>
        <end position="472"/>
    </location>
</feature>
<comment type="subcellular location">
    <subcellularLocation>
        <location evidence="1">Cell membrane</location>
        <topology evidence="1">Multi-pass membrane protein</topology>
    </subcellularLocation>
</comment>
<feature type="transmembrane region" description="Helical" evidence="8">
    <location>
        <begin position="236"/>
        <end position="257"/>
    </location>
</feature>
<evidence type="ECO:0000256" key="8">
    <source>
        <dbReference type="SAM" id="Phobius"/>
    </source>
</evidence>
<reference evidence="9" key="1">
    <citation type="submission" date="2023-03" db="EMBL/GenBank/DDBJ databases">
        <title>Massive genome expansion in bonnet fungi (Mycena s.s.) driven by repeated elements and novel gene families across ecological guilds.</title>
        <authorList>
            <consortium name="Lawrence Berkeley National Laboratory"/>
            <person name="Harder C.B."/>
            <person name="Miyauchi S."/>
            <person name="Viragh M."/>
            <person name="Kuo A."/>
            <person name="Thoen E."/>
            <person name="Andreopoulos B."/>
            <person name="Lu D."/>
            <person name="Skrede I."/>
            <person name="Drula E."/>
            <person name="Henrissat B."/>
            <person name="Morin E."/>
            <person name="Kohler A."/>
            <person name="Barry K."/>
            <person name="LaButti K."/>
            <person name="Morin E."/>
            <person name="Salamov A."/>
            <person name="Lipzen A."/>
            <person name="Mereny Z."/>
            <person name="Hegedus B."/>
            <person name="Baldrian P."/>
            <person name="Stursova M."/>
            <person name="Weitz H."/>
            <person name="Taylor A."/>
            <person name="Grigoriev I.V."/>
            <person name="Nagy L.G."/>
            <person name="Martin F."/>
            <person name="Kauserud H."/>
        </authorList>
    </citation>
    <scope>NUCLEOTIDE SEQUENCE</scope>
    <source>
        <strain evidence="9">9144</strain>
    </source>
</reference>
<feature type="transmembrane region" description="Helical" evidence="8">
    <location>
        <begin position="419"/>
        <end position="440"/>
    </location>
</feature>
<evidence type="ECO:0000256" key="6">
    <source>
        <dbReference type="ARBA" id="ARBA00023136"/>
    </source>
</evidence>
<dbReference type="GO" id="GO:0022857">
    <property type="term" value="F:transmembrane transporter activity"/>
    <property type="evidence" value="ECO:0007669"/>
    <property type="project" value="InterPro"/>
</dbReference>
<keyword evidence="2" id="KW-0813">Transport</keyword>
<evidence type="ECO:0000256" key="7">
    <source>
        <dbReference type="SAM" id="MobiDB-lite"/>
    </source>
</evidence>
<protein>
    <submittedName>
        <fullName evidence="9">MFS general substrate transporter</fullName>
    </submittedName>
</protein>
<keyword evidence="6 8" id="KW-0472">Membrane</keyword>